<dbReference type="Proteomes" id="UP000094527">
    <property type="component" value="Unassembled WGS sequence"/>
</dbReference>
<organism evidence="1 2">
    <name type="scientific">Orchesella cincta</name>
    <name type="common">Springtail</name>
    <name type="synonym">Podura cincta</name>
    <dbReference type="NCBI Taxonomy" id="48709"/>
    <lineage>
        <taxon>Eukaryota</taxon>
        <taxon>Metazoa</taxon>
        <taxon>Ecdysozoa</taxon>
        <taxon>Arthropoda</taxon>
        <taxon>Hexapoda</taxon>
        <taxon>Collembola</taxon>
        <taxon>Entomobryomorpha</taxon>
        <taxon>Entomobryoidea</taxon>
        <taxon>Orchesellidae</taxon>
        <taxon>Orchesellinae</taxon>
        <taxon>Orchesella</taxon>
    </lineage>
</organism>
<gene>
    <name evidence="1" type="ORF">Ocin01_12932</name>
</gene>
<accession>A0A1D2ML22</accession>
<dbReference type="AlphaFoldDB" id="A0A1D2ML22"/>
<keyword evidence="2" id="KW-1185">Reference proteome</keyword>
<dbReference type="OrthoDB" id="10599871at2759"/>
<dbReference type="EMBL" id="LJIJ01000924">
    <property type="protein sequence ID" value="ODM93749.1"/>
    <property type="molecule type" value="Genomic_DNA"/>
</dbReference>
<comment type="caution">
    <text evidence="1">The sequence shown here is derived from an EMBL/GenBank/DDBJ whole genome shotgun (WGS) entry which is preliminary data.</text>
</comment>
<protein>
    <submittedName>
        <fullName evidence="1">Uncharacterized protein</fullName>
    </submittedName>
</protein>
<evidence type="ECO:0000313" key="1">
    <source>
        <dbReference type="EMBL" id="ODM93749.1"/>
    </source>
</evidence>
<sequence length="164" mass="19306">MDETYSLGLETGYRGCAPMSEEDPKFSPTFYRNMFYPLDPEEQKKIHPHFIQRYPPTFQKFCYRGITLAFPYSEEVAEQLNPYDSNEKGPTFKNLQYRFRSDGKLMYTIPDDDGTSVTGIYDRKEYCVDLITDYGIDEPFRNHENQTILFICASQSNSQDDNYR</sequence>
<reference evidence="1 2" key="1">
    <citation type="journal article" date="2016" name="Genome Biol. Evol.">
        <title>Gene Family Evolution Reflects Adaptation to Soil Environmental Stressors in the Genome of the Collembolan Orchesella cincta.</title>
        <authorList>
            <person name="Faddeeva-Vakhrusheva A."/>
            <person name="Derks M.F."/>
            <person name="Anvar S.Y."/>
            <person name="Agamennone V."/>
            <person name="Suring W."/>
            <person name="Smit S."/>
            <person name="van Straalen N.M."/>
            <person name="Roelofs D."/>
        </authorList>
    </citation>
    <scope>NUCLEOTIDE SEQUENCE [LARGE SCALE GENOMIC DNA]</scope>
    <source>
        <tissue evidence="1">Mixed pool</tissue>
    </source>
</reference>
<evidence type="ECO:0000313" key="2">
    <source>
        <dbReference type="Proteomes" id="UP000094527"/>
    </source>
</evidence>
<name>A0A1D2ML22_ORCCI</name>
<proteinExistence type="predicted"/>